<dbReference type="GO" id="GO:0003911">
    <property type="term" value="F:DNA ligase (NAD+) activity"/>
    <property type="evidence" value="ECO:0007669"/>
    <property type="project" value="InterPro"/>
</dbReference>
<reference evidence="2" key="1">
    <citation type="submission" date="2013-12" db="EMBL/GenBank/DDBJ databases">
        <title>A Varibaculum cambriense genome reconstructed from a premature infant gut community with otherwise low bacterial novelty that shifts toward anaerobic metabolism during the third week of life.</title>
        <authorList>
            <person name="Brown C.T."/>
            <person name="Sharon I."/>
            <person name="Thomas B.C."/>
            <person name="Castelle C.J."/>
            <person name="Morowitz M.J."/>
            <person name="Banfield J.F."/>
        </authorList>
    </citation>
    <scope>NUCLEOTIDE SEQUENCE</scope>
</reference>
<comment type="caution">
    <text evidence="2">The sequence shown here is derived from an EMBL/GenBank/DDBJ whole genome shotgun (WGS) entry which is preliminary data.</text>
</comment>
<keyword evidence="2" id="KW-0436">Ligase</keyword>
<evidence type="ECO:0000313" key="2">
    <source>
        <dbReference type="EMBL" id="ETJ43218.1"/>
    </source>
</evidence>
<organism evidence="2">
    <name type="scientific">human gut metagenome</name>
    <dbReference type="NCBI Taxonomy" id="408170"/>
    <lineage>
        <taxon>unclassified sequences</taxon>
        <taxon>metagenomes</taxon>
        <taxon>organismal metagenomes</taxon>
    </lineage>
</organism>
<dbReference type="AlphaFoldDB" id="W1YKZ7"/>
<dbReference type="Gene3D" id="3.30.1490.70">
    <property type="match status" value="1"/>
</dbReference>
<protein>
    <submittedName>
        <fullName evidence="2">DNA ligase</fullName>
    </submittedName>
</protein>
<dbReference type="InterPro" id="IPR013839">
    <property type="entry name" value="DNAligase_adenylation"/>
</dbReference>
<dbReference type="Pfam" id="PF01653">
    <property type="entry name" value="DNA_ligase_aden"/>
    <property type="match status" value="1"/>
</dbReference>
<dbReference type="SUPFAM" id="SSF56091">
    <property type="entry name" value="DNA ligase/mRNA capping enzyme, catalytic domain"/>
    <property type="match status" value="1"/>
</dbReference>
<proteinExistence type="predicted"/>
<name>W1YKZ7_9ZZZZ</name>
<sequence>ETFKFSVNPHYRVCKTIDEVIEAINYWGEKRHELPYDTDGMVIKVNSFDDQEVLGSTAKDPKWATAYKYPPEEVETILK</sequence>
<feature type="non-terminal residue" evidence="2">
    <location>
        <position position="1"/>
    </location>
</feature>
<feature type="non-terminal residue" evidence="2">
    <location>
        <position position="79"/>
    </location>
</feature>
<dbReference type="EMBL" id="AZMM01002784">
    <property type="protein sequence ID" value="ETJ43218.1"/>
    <property type="molecule type" value="Genomic_DNA"/>
</dbReference>
<accession>W1YKZ7</accession>
<gene>
    <name evidence="2" type="ORF">Q604_UNBC02784G0001</name>
</gene>
<feature type="domain" description="NAD-dependent DNA ligase adenylation" evidence="1">
    <location>
        <begin position="3"/>
        <end position="72"/>
    </location>
</feature>
<evidence type="ECO:0000259" key="1">
    <source>
        <dbReference type="Pfam" id="PF01653"/>
    </source>
</evidence>